<evidence type="ECO:0000256" key="6">
    <source>
        <dbReference type="ARBA" id="ARBA00023239"/>
    </source>
</evidence>
<evidence type="ECO:0000256" key="1">
    <source>
        <dbReference type="ARBA" id="ARBA00001933"/>
    </source>
</evidence>
<keyword evidence="2" id="KW-0285">Flavoprotein</keyword>
<dbReference type="SUPFAM" id="SSF51412">
    <property type="entry name" value="Inosine monophosphate dehydrogenase (IMPDH)"/>
    <property type="match status" value="1"/>
</dbReference>
<comment type="cofactor">
    <cofactor evidence="1">
        <name>pyridoxal 5'-phosphate</name>
        <dbReference type="ChEBI" id="CHEBI:597326"/>
    </cofactor>
</comment>
<keyword evidence="6" id="KW-0456">Lyase</keyword>
<keyword evidence="9" id="KW-1185">Reference proteome</keyword>
<keyword evidence="3" id="KW-0288">FMN</keyword>
<dbReference type="InterPro" id="IPR000634">
    <property type="entry name" value="Ser/Thr_deHydtase_PyrdxlP-BS"/>
</dbReference>
<keyword evidence="4" id="KW-0663">Pyridoxal phosphate</keyword>
<evidence type="ECO:0000256" key="5">
    <source>
        <dbReference type="ARBA" id="ARBA00023002"/>
    </source>
</evidence>
<dbReference type="PANTHER" id="PTHR48078:SF6">
    <property type="entry name" value="L-THREONINE DEHYDRATASE CATABOLIC TDCB"/>
    <property type="match status" value="1"/>
</dbReference>
<dbReference type="PROSITE" id="PS00165">
    <property type="entry name" value="DEHYDRATASE_SER_THR"/>
    <property type="match status" value="1"/>
</dbReference>
<evidence type="ECO:0000259" key="7">
    <source>
        <dbReference type="Pfam" id="PF00291"/>
    </source>
</evidence>
<dbReference type="GO" id="GO:0009097">
    <property type="term" value="P:isoleucine biosynthetic process"/>
    <property type="evidence" value="ECO:0007669"/>
    <property type="project" value="TreeGrafter"/>
</dbReference>
<dbReference type="GO" id="GO:0004794">
    <property type="term" value="F:threonine deaminase activity"/>
    <property type="evidence" value="ECO:0007669"/>
    <property type="project" value="TreeGrafter"/>
</dbReference>
<dbReference type="GO" id="GO:0018580">
    <property type="term" value="F:nitronate monooxygenase activity"/>
    <property type="evidence" value="ECO:0007669"/>
    <property type="project" value="InterPro"/>
</dbReference>
<evidence type="ECO:0000256" key="3">
    <source>
        <dbReference type="ARBA" id="ARBA00022643"/>
    </source>
</evidence>
<dbReference type="InterPro" id="IPR050147">
    <property type="entry name" value="Ser/Thr_Dehydratase"/>
</dbReference>
<dbReference type="Gene3D" id="3.40.50.1100">
    <property type="match status" value="2"/>
</dbReference>
<dbReference type="GO" id="GO:0006565">
    <property type="term" value="P:L-serine catabolic process"/>
    <property type="evidence" value="ECO:0007669"/>
    <property type="project" value="TreeGrafter"/>
</dbReference>
<organism evidence="8 9">
    <name type="scientific">Aspergillus minisclerotigenes</name>
    <dbReference type="NCBI Taxonomy" id="656917"/>
    <lineage>
        <taxon>Eukaryota</taxon>
        <taxon>Fungi</taxon>
        <taxon>Dikarya</taxon>
        <taxon>Ascomycota</taxon>
        <taxon>Pezizomycotina</taxon>
        <taxon>Eurotiomycetes</taxon>
        <taxon>Eurotiomycetidae</taxon>
        <taxon>Eurotiales</taxon>
        <taxon>Aspergillaceae</taxon>
        <taxon>Aspergillus</taxon>
        <taxon>Aspergillus subgen. Circumdati</taxon>
    </lineage>
</organism>
<reference evidence="8 9" key="1">
    <citation type="submission" date="2019-04" db="EMBL/GenBank/DDBJ databases">
        <title>Fungal friends and foes A comparative genomics study of 23 Aspergillus species from section Flavi.</title>
        <authorList>
            <consortium name="DOE Joint Genome Institute"/>
            <person name="Kjaerbolling I."/>
            <person name="Vesth T.C."/>
            <person name="Frisvad J.C."/>
            <person name="Nybo J.L."/>
            <person name="Theobald S."/>
            <person name="Kildgaard S."/>
            <person name="Petersen T.I."/>
            <person name="Kuo A."/>
            <person name="Sato A."/>
            <person name="Lyhne E.K."/>
            <person name="Kogle M.E."/>
            <person name="Wiebenga A."/>
            <person name="Kun R.S."/>
            <person name="Lubbers R.J."/>
            <person name="Makela M.R."/>
            <person name="Barry K."/>
            <person name="Chovatia M."/>
            <person name="Clum A."/>
            <person name="Daum C."/>
            <person name="Haridas S."/>
            <person name="He G."/>
            <person name="LaButti K."/>
            <person name="Lipzen A."/>
            <person name="Mondo S."/>
            <person name="Pangilinan J."/>
            <person name="Riley R."/>
            <person name="Salamov A."/>
            <person name="Simmons B.A."/>
            <person name="Magnuson J.K."/>
            <person name="Henrissat B."/>
            <person name="Mortensen U.H."/>
            <person name="Larsen T.O."/>
            <person name="De vries R.P."/>
            <person name="Grigoriev I.V."/>
            <person name="Machida M."/>
            <person name="Baker S.E."/>
            <person name="Andersen M.R."/>
        </authorList>
    </citation>
    <scope>NUCLEOTIDE SEQUENCE [LARGE SCALE GENOMIC DNA]</scope>
    <source>
        <strain evidence="8 9">CBS 117635</strain>
    </source>
</reference>
<dbReference type="EMBL" id="ML732782">
    <property type="protein sequence ID" value="KAB8275382.1"/>
    <property type="molecule type" value="Genomic_DNA"/>
</dbReference>
<feature type="domain" description="Tryptophan synthase beta chain-like PALP" evidence="7">
    <location>
        <begin position="434"/>
        <end position="720"/>
    </location>
</feature>
<evidence type="ECO:0000256" key="2">
    <source>
        <dbReference type="ARBA" id="ARBA00022630"/>
    </source>
</evidence>
<dbReference type="InterPro" id="IPR036052">
    <property type="entry name" value="TrpB-like_PALP_sf"/>
</dbReference>
<dbReference type="CDD" id="cd04730">
    <property type="entry name" value="NPD_like"/>
    <property type="match status" value="1"/>
</dbReference>
<gene>
    <name evidence="8" type="ORF">BDV30DRAFT_225137</name>
</gene>
<dbReference type="PANTHER" id="PTHR48078">
    <property type="entry name" value="THREONINE DEHYDRATASE, MITOCHONDRIAL-RELATED"/>
    <property type="match status" value="1"/>
</dbReference>
<proteinExistence type="predicted"/>
<dbReference type="CDD" id="cd01562">
    <property type="entry name" value="Thr-dehyd"/>
    <property type="match status" value="1"/>
</dbReference>
<dbReference type="Pfam" id="PF03060">
    <property type="entry name" value="NMO"/>
    <property type="match status" value="2"/>
</dbReference>
<dbReference type="GO" id="GO:0030170">
    <property type="term" value="F:pyridoxal phosphate binding"/>
    <property type="evidence" value="ECO:0007669"/>
    <property type="project" value="InterPro"/>
</dbReference>
<accession>A0A5N6J936</accession>
<dbReference type="AlphaFoldDB" id="A0A5N6J936"/>
<dbReference type="InterPro" id="IPR013785">
    <property type="entry name" value="Aldolase_TIM"/>
</dbReference>
<dbReference type="InterPro" id="IPR004136">
    <property type="entry name" value="NMO"/>
</dbReference>
<protein>
    <submittedName>
        <fullName evidence="8">Tryptophan synthase beta subunit-like PLP-dependent enzyme</fullName>
    </submittedName>
</protein>
<dbReference type="SUPFAM" id="SSF53686">
    <property type="entry name" value="Tryptophan synthase beta subunit-like PLP-dependent enzymes"/>
    <property type="match status" value="1"/>
</dbReference>
<evidence type="ECO:0000313" key="9">
    <source>
        <dbReference type="Proteomes" id="UP000326289"/>
    </source>
</evidence>
<dbReference type="InterPro" id="IPR001926">
    <property type="entry name" value="TrpB-like_PALP"/>
</dbReference>
<sequence length="735" mass="78309">MSKTLRLAMSLSRSYPWVANPFIVSAPMRVMSGPALAVAVSRAGGLGFLGPAVKTQDMLVDLEKVSTLVEEARKSSPAFSSTTNVLPVGVGFQLWSDDLATAVSGIQKFKPCAAWLFAPKGGQEDYDHWSRSIRDASSQTQIWIQIGTLAEAKGLLKGSERPDVIVVQGSEAGGHGRHKDGLGLITLLPEVVDALAGSQIPIFAAGGIADGRGAAAALCLGADGVVMGTRFLASEEARISRGYQGEIVRATDGAASTTRTLLYNHLRGTMGWPEPYMPRTIINKSFIEHQAGRSFDELKVEHDQALKAGDSGWGPEGRLATYAGASIGLIHNVKDAATIVHDLKITFNEDFPSYFYLCITKHSPFHHRNLSIKRLTTVGLPFNLEDNTPQDCNLNHQSLSPSATYQTFSNKDKKMQNSVYETAVSAVQARNRIRSHIYQTPLIPSRAQGKSNNARVLFKAENFQLTGSFKIRGAMSKMSGQPANGRLITASSGNHGIGAACGAQALSKDLTVVLPESVVPAKLEKIKSYGVNVILHGAETGLAEQYAQRLAVSESYTYISPYNDPEIVAGQGTIGLEILEQCDDVDNVFVAMGGGGLISGIGAVVKAFSPRTKIYGVSAINSKALAESMAAGHVVETEHRDTLADAVAGGIDTDTITLPLAMSVVDHVVECDEDEIKAAMKTMAFDENMNVEGSAALALAGFSKVAGQLANQTSVIVLCGANFDQNVFRNVVLDI</sequence>
<evidence type="ECO:0000313" key="8">
    <source>
        <dbReference type="EMBL" id="KAB8275382.1"/>
    </source>
</evidence>
<keyword evidence="5" id="KW-0560">Oxidoreductase</keyword>
<dbReference type="Pfam" id="PF00291">
    <property type="entry name" value="PALP"/>
    <property type="match status" value="1"/>
</dbReference>
<dbReference type="Gene3D" id="3.20.20.70">
    <property type="entry name" value="Aldolase class I"/>
    <property type="match status" value="1"/>
</dbReference>
<evidence type="ECO:0000256" key="4">
    <source>
        <dbReference type="ARBA" id="ARBA00022898"/>
    </source>
</evidence>
<name>A0A5N6J936_9EURO</name>
<dbReference type="Proteomes" id="UP000326289">
    <property type="component" value="Unassembled WGS sequence"/>
</dbReference>
<dbReference type="GO" id="GO:0003941">
    <property type="term" value="F:L-serine ammonia-lyase activity"/>
    <property type="evidence" value="ECO:0007669"/>
    <property type="project" value="TreeGrafter"/>
</dbReference>
<dbReference type="GO" id="GO:0006567">
    <property type="term" value="P:L-threonine catabolic process"/>
    <property type="evidence" value="ECO:0007669"/>
    <property type="project" value="TreeGrafter"/>
</dbReference>